<feature type="non-terminal residue" evidence="2">
    <location>
        <position position="30"/>
    </location>
</feature>
<sequence length="30" mass="3111">STSTSTAKACPAGAATVTRRAGHRRWHSSV</sequence>
<proteinExistence type="predicted"/>
<evidence type="ECO:0000256" key="1">
    <source>
        <dbReference type="SAM" id="MobiDB-lite"/>
    </source>
</evidence>
<gene>
    <name evidence="2" type="ORF">AVDCRST_MAG91-1963</name>
</gene>
<dbReference type="EMBL" id="CADCVX010000362">
    <property type="protein sequence ID" value="CAA9516977.1"/>
    <property type="molecule type" value="Genomic_DNA"/>
</dbReference>
<organism evidence="2">
    <name type="scientific">uncultured Sphingomonadaceae bacterium</name>
    <dbReference type="NCBI Taxonomy" id="169976"/>
    <lineage>
        <taxon>Bacteria</taxon>
        <taxon>Pseudomonadati</taxon>
        <taxon>Pseudomonadota</taxon>
        <taxon>Alphaproteobacteria</taxon>
        <taxon>Sphingomonadales</taxon>
        <taxon>Sphingomonadaceae</taxon>
        <taxon>environmental samples</taxon>
    </lineage>
</organism>
<name>A0A6J4T8Z7_9SPHN</name>
<evidence type="ECO:0000313" key="2">
    <source>
        <dbReference type="EMBL" id="CAA9516977.1"/>
    </source>
</evidence>
<accession>A0A6J4T8Z7</accession>
<dbReference type="AlphaFoldDB" id="A0A6J4T8Z7"/>
<feature type="region of interest" description="Disordered" evidence="1">
    <location>
        <begin position="1"/>
        <end position="30"/>
    </location>
</feature>
<feature type="non-terminal residue" evidence="2">
    <location>
        <position position="1"/>
    </location>
</feature>
<feature type="compositionally biased region" description="Basic residues" evidence="1">
    <location>
        <begin position="20"/>
        <end position="30"/>
    </location>
</feature>
<protein>
    <submittedName>
        <fullName evidence="2">Uncharacterized protein</fullName>
    </submittedName>
</protein>
<reference evidence="2" key="1">
    <citation type="submission" date="2020-02" db="EMBL/GenBank/DDBJ databases">
        <authorList>
            <person name="Meier V. D."/>
        </authorList>
    </citation>
    <scope>NUCLEOTIDE SEQUENCE</scope>
    <source>
        <strain evidence="2">AVDCRST_MAG91</strain>
    </source>
</reference>